<dbReference type="Pfam" id="PF00156">
    <property type="entry name" value="Pribosyltran"/>
    <property type="match status" value="1"/>
</dbReference>
<evidence type="ECO:0000259" key="2">
    <source>
        <dbReference type="Pfam" id="PF00156"/>
    </source>
</evidence>
<dbReference type="InterPro" id="IPR029057">
    <property type="entry name" value="PRTase-like"/>
</dbReference>
<dbReference type="InterPro" id="IPR051910">
    <property type="entry name" value="ComF/GntX_DNA_util-trans"/>
</dbReference>
<dbReference type="PANTHER" id="PTHR47505:SF1">
    <property type="entry name" value="DNA UTILIZATION PROTEIN YHGH"/>
    <property type="match status" value="1"/>
</dbReference>
<dbReference type="EMBL" id="JARGYT010000015">
    <property type="protein sequence ID" value="MDZ5762013.1"/>
    <property type="molecule type" value="Genomic_DNA"/>
</dbReference>
<evidence type="ECO:0000313" key="3">
    <source>
        <dbReference type="EMBL" id="MDZ5762013.1"/>
    </source>
</evidence>
<dbReference type="SUPFAM" id="SSF53271">
    <property type="entry name" value="PRTase-like"/>
    <property type="match status" value="1"/>
</dbReference>
<name>A0ABU5L7B5_9RICK</name>
<gene>
    <name evidence="3" type="ORF">Cyrtocomes_00379</name>
</gene>
<reference evidence="3 4" key="1">
    <citation type="submission" date="2023-02" db="EMBL/GenBank/DDBJ databases">
        <title>Host association and intracellularity evolved multiple times independently in the Rickettsiales.</title>
        <authorList>
            <person name="Castelli M."/>
            <person name="Nardi T."/>
            <person name="Gammuto L."/>
            <person name="Bellinzona G."/>
            <person name="Sabaneyeva E."/>
            <person name="Potekhin A."/>
            <person name="Serra V."/>
            <person name="Petroni G."/>
            <person name="Sassera D."/>
        </authorList>
    </citation>
    <scope>NUCLEOTIDE SEQUENCE [LARGE SCALE GENOMIC DNA]</scope>
    <source>
        <strain evidence="3 4">BOD18</strain>
    </source>
</reference>
<evidence type="ECO:0000313" key="4">
    <source>
        <dbReference type="Proteomes" id="UP001293791"/>
    </source>
</evidence>
<feature type="domain" description="Phosphoribosyltransferase" evidence="2">
    <location>
        <begin position="116"/>
        <end position="181"/>
    </location>
</feature>
<organism evidence="3 4">
    <name type="scientific">Candidatus Cyrtobacter comes</name>
    <dbReference type="NCBI Taxonomy" id="675776"/>
    <lineage>
        <taxon>Bacteria</taxon>
        <taxon>Pseudomonadati</taxon>
        <taxon>Pseudomonadota</taxon>
        <taxon>Alphaproteobacteria</taxon>
        <taxon>Rickettsiales</taxon>
        <taxon>Candidatus Midichloriaceae</taxon>
        <taxon>Candidatus Cyrtobacter</taxon>
    </lineage>
</organism>
<dbReference type="PANTHER" id="PTHR47505">
    <property type="entry name" value="DNA UTILIZATION PROTEIN YHGH"/>
    <property type="match status" value="1"/>
</dbReference>
<accession>A0ABU5L7B5</accession>
<protein>
    <submittedName>
        <fullName evidence="3">ComF family protein</fullName>
    </submittedName>
</protein>
<dbReference type="Gene3D" id="3.40.50.2020">
    <property type="match status" value="1"/>
</dbReference>
<dbReference type="Proteomes" id="UP001293791">
    <property type="component" value="Unassembled WGS sequence"/>
</dbReference>
<comment type="similarity">
    <text evidence="1">Belongs to the ComF/GntX family.</text>
</comment>
<comment type="caution">
    <text evidence="3">The sequence shown here is derived from an EMBL/GenBank/DDBJ whole genome shotgun (WGS) entry which is preliminary data.</text>
</comment>
<proteinExistence type="inferred from homology"/>
<evidence type="ECO:0000256" key="1">
    <source>
        <dbReference type="ARBA" id="ARBA00008007"/>
    </source>
</evidence>
<dbReference type="CDD" id="cd06223">
    <property type="entry name" value="PRTases_typeI"/>
    <property type="match status" value="1"/>
</dbReference>
<dbReference type="InterPro" id="IPR000836">
    <property type="entry name" value="PRTase_dom"/>
</dbReference>
<keyword evidence="4" id="KW-1185">Reference proteome</keyword>
<sequence>MGSYHSLCYSCWNKLTIMLEIVNEDQDIIIKSFANYCSITSCLISDLKYNDKVENVTLLSKFLYLAYQDFAEEIDLIIPIPMHWSDFYQRKYNHIGIIAKKLSILANKQMDFNSLVKIKKTKKQVNLSKKERMVNLKNAFTMINKKNVIGKKILLIDDVVTTGSTLTECAKILLKNGASKVLGLTISSVK</sequence>